<dbReference type="Proteomes" id="UP000176005">
    <property type="component" value="Unassembled WGS sequence"/>
</dbReference>
<accession>A0A1E7LB14</accession>
<protein>
    <submittedName>
        <fullName evidence="1">Uncharacterized protein</fullName>
    </submittedName>
</protein>
<comment type="caution">
    <text evidence="1">The sequence shown here is derived from an EMBL/GenBank/DDBJ whole genome shotgun (WGS) entry which is preliminary data.</text>
</comment>
<gene>
    <name evidence="1" type="ORF">AN218_04215</name>
</gene>
<dbReference type="RefSeq" id="WP_070015256.1">
    <property type="nucleotide sequence ID" value="NZ_LJGW01000086.1"/>
</dbReference>
<keyword evidence="2" id="KW-1185">Reference proteome</keyword>
<evidence type="ECO:0000313" key="1">
    <source>
        <dbReference type="EMBL" id="OEV13291.1"/>
    </source>
</evidence>
<name>A0A1E7LB14_9ACTN</name>
<dbReference type="EMBL" id="LJGW01000086">
    <property type="protein sequence ID" value="OEV13291.1"/>
    <property type="molecule type" value="Genomic_DNA"/>
</dbReference>
<sequence length="106" mass="12005">MSTITNETVAAPESRYPEHDKLTKVKETSQAVYRFLEAVGEKDIQLMRTVPDHICPMEPDDSESVHIPVSGQQLKELLAEHFGIDLKKLDAEKEQMLDDLRAVQAE</sequence>
<proteinExistence type="predicted"/>
<organism evidence="1 2">
    <name type="scientific">Streptomyces nanshensis</name>
    <dbReference type="NCBI Taxonomy" id="518642"/>
    <lineage>
        <taxon>Bacteria</taxon>
        <taxon>Bacillati</taxon>
        <taxon>Actinomycetota</taxon>
        <taxon>Actinomycetes</taxon>
        <taxon>Kitasatosporales</taxon>
        <taxon>Streptomycetaceae</taxon>
        <taxon>Streptomyces</taxon>
    </lineage>
</organism>
<evidence type="ECO:0000313" key="2">
    <source>
        <dbReference type="Proteomes" id="UP000176005"/>
    </source>
</evidence>
<dbReference type="AlphaFoldDB" id="A0A1E7LB14"/>
<reference evidence="1 2" key="1">
    <citation type="journal article" date="2016" name="Front. Microbiol.">
        <title>Comparative Genomics Analysis of Streptomyces Species Reveals Their Adaptation to the Marine Environment and Their Diversity at the Genomic Level.</title>
        <authorList>
            <person name="Tian X."/>
            <person name="Zhang Z."/>
            <person name="Yang T."/>
            <person name="Chen M."/>
            <person name="Li J."/>
            <person name="Chen F."/>
            <person name="Yang J."/>
            <person name="Li W."/>
            <person name="Zhang B."/>
            <person name="Zhang Z."/>
            <person name="Wu J."/>
            <person name="Zhang C."/>
            <person name="Long L."/>
            <person name="Xiao J."/>
        </authorList>
    </citation>
    <scope>NUCLEOTIDE SEQUENCE [LARGE SCALE GENOMIC DNA]</scope>
    <source>
        <strain evidence="1 2">SCSIO 10429</strain>
    </source>
</reference>